<accession>A0ABX4ZUI9</accession>
<protein>
    <submittedName>
        <fullName evidence="1">Integrating conjugative element protein</fullName>
    </submittedName>
</protein>
<gene>
    <name evidence="1" type="ORF">C3Z13_00495</name>
</gene>
<name>A0ABX4ZUI9_9PAST</name>
<evidence type="ECO:0000313" key="2">
    <source>
        <dbReference type="Proteomes" id="UP000237229"/>
    </source>
</evidence>
<dbReference type="RefSeq" id="WP_103854650.1">
    <property type="nucleotide sequence ID" value="NZ_CBCSDH010000005.1"/>
</dbReference>
<dbReference type="Pfam" id="PF11072">
    <property type="entry name" value="DUF2859"/>
    <property type="match status" value="1"/>
</dbReference>
<organism evidence="1 2">
    <name type="scientific">Avibacterium endocarditidis</name>
    <dbReference type="NCBI Taxonomy" id="380674"/>
    <lineage>
        <taxon>Bacteria</taxon>
        <taxon>Pseudomonadati</taxon>
        <taxon>Pseudomonadota</taxon>
        <taxon>Gammaproteobacteria</taxon>
        <taxon>Pasteurellales</taxon>
        <taxon>Pasteurellaceae</taxon>
        <taxon>Avibacterium</taxon>
    </lineage>
</organism>
<comment type="caution">
    <text evidence="1">The sequence shown here is derived from an EMBL/GenBank/DDBJ whole genome shotgun (WGS) entry which is preliminary data.</text>
</comment>
<reference evidence="1 2" key="1">
    <citation type="submission" date="2018-02" db="EMBL/GenBank/DDBJ databases">
        <title>Classification genera of Pasteurellaceae by whole genome sequence comparison.</title>
        <authorList>
            <person name="Christensen H."/>
        </authorList>
    </citation>
    <scope>NUCLEOTIDE SEQUENCE [LARGE SCALE GENOMIC DNA]</scope>
    <source>
        <strain evidence="1 2">20186H4H1</strain>
    </source>
</reference>
<evidence type="ECO:0000313" key="1">
    <source>
        <dbReference type="EMBL" id="POY43194.1"/>
    </source>
</evidence>
<dbReference type="EMBL" id="PQVI01000003">
    <property type="protein sequence ID" value="POY43194.1"/>
    <property type="molecule type" value="Genomic_DNA"/>
</dbReference>
<keyword evidence="2" id="KW-1185">Reference proteome</keyword>
<dbReference type="NCBIfam" id="TIGR03765">
    <property type="entry name" value="ICE_PFL_4695"/>
    <property type="match status" value="1"/>
</dbReference>
<dbReference type="Proteomes" id="UP000237229">
    <property type="component" value="Unassembled WGS sequence"/>
</dbReference>
<dbReference type="InterPro" id="IPR021300">
    <property type="entry name" value="Integr_conj_element_PFL4695"/>
</dbReference>
<proteinExistence type="predicted"/>
<sequence length="170" mass="18597">MNRFRSFILSTMFVFGASTVSAVLTVFADLGGESAVRFYEPIQPVHTDNAPQHPNAIPSEVSEAQLLPVVSHKLSPGKVETQVFNLPGASPLFLIGADEYSKNWLQDHYQQLTTLSAMGIVVNVETQQELQALRELAPGLMLMPAPADSLAERLGIYHYPFLLTADGITQ</sequence>